<accession>A0AAX3N3I8</accession>
<evidence type="ECO:0000256" key="1">
    <source>
        <dbReference type="ARBA" id="ARBA00023015"/>
    </source>
</evidence>
<evidence type="ECO:0000259" key="4">
    <source>
        <dbReference type="PROSITE" id="PS01124"/>
    </source>
</evidence>
<dbReference type="EMBL" id="CP118101">
    <property type="protein sequence ID" value="WDH83250.1"/>
    <property type="molecule type" value="Genomic_DNA"/>
</dbReference>
<evidence type="ECO:0000256" key="3">
    <source>
        <dbReference type="ARBA" id="ARBA00023163"/>
    </source>
</evidence>
<gene>
    <name evidence="5" type="ORF">PUW23_03115</name>
</gene>
<evidence type="ECO:0000313" key="6">
    <source>
        <dbReference type="Proteomes" id="UP001220962"/>
    </source>
</evidence>
<dbReference type="GO" id="GO:0003700">
    <property type="term" value="F:DNA-binding transcription factor activity"/>
    <property type="evidence" value="ECO:0007669"/>
    <property type="project" value="InterPro"/>
</dbReference>
<reference evidence="5" key="1">
    <citation type="submission" date="2023-02" db="EMBL/GenBank/DDBJ databases">
        <title>Pathogen: clinical or host-associated sample.</title>
        <authorList>
            <person name="Hergert J."/>
            <person name="Casey R."/>
            <person name="Wagner J."/>
            <person name="Young E.L."/>
            <person name="Oakeson K.F."/>
        </authorList>
    </citation>
    <scope>NUCLEOTIDE SEQUENCE</scope>
    <source>
        <strain evidence="5">2022CK-00830</strain>
    </source>
</reference>
<dbReference type="Proteomes" id="UP001220962">
    <property type="component" value="Chromosome"/>
</dbReference>
<name>A0AAX3N3I8_9BACL</name>
<evidence type="ECO:0000313" key="5">
    <source>
        <dbReference type="EMBL" id="WDH83250.1"/>
    </source>
</evidence>
<keyword evidence="3" id="KW-0804">Transcription</keyword>
<dbReference type="Gene3D" id="1.10.10.60">
    <property type="entry name" value="Homeodomain-like"/>
    <property type="match status" value="2"/>
</dbReference>
<proteinExistence type="predicted"/>
<dbReference type="Pfam" id="PF12833">
    <property type="entry name" value="HTH_18"/>
    <property type="match status" value="1"/>
</dbReference>
<dbReference type="AlphaFoldDB" id="A0AAX3N3I8"/>
<dbReference type="SMART" id="SM00342">
    <property type="entry name" value="HTH_ARAC"/>
    <property type="match status" value="1"/>
</dbReference>
<dbReference type="SUPFAM" id="SSF46689">
    <property type="entry name" value="Homeodomain-like"/>
    <property type="match status" value="2"/>
</dbReference>
<dbReference type="InterPro" id="IPR020449">
    <property type="entry name" value="Tscrpt_reg_AraC-type_HTH"/>
</dbReference>
<dbReference type="PROSITE" id="PS00041">
    <property type="entry name" value="HTH_ARAC_FAMILY_1"/>
    <property type="match status" value="1"/>
</dbReference>
<dbReference type="PANTHER" id="PTHR43280">
    <property type="entry name" value="ARAC-FAMILY TRANSCRIPTIONAL REGULATOR"/>
    <property type="match status" value="1"/>
</dbReference>
<dbReference type="RefSeq" id="WP_274359387.1">
    <property type="nucleotide sequence ID" value="NZ_CP118101.1"/>
</dbReference>
<dbReference type="InterPro" id="IPR018062">
    <property type="entry name" value="HTH_AraC-typ_CS"/>
</dbReference>
<keyword evidence="1" id="KW-0805">Transcription regulation</keyword>
<dbReference type="PANTHER" id="PTHR43280:SF34">
    <property type="entry name" value="ARAC-FAMILY TRANSCRIPTIONAL REGULATOR"/>
    <property type="match status" value="1"/>
</dbReference>
<dbReference type="PROSITE" id="PS01124">
    <property type="entry name" value="HTH_ARAC_FAMILY_2"/>
    <property type="match status" value="1"/>
</dbReference>
<protein>
    <submittedName>
        <fullName evidence="5">AraC family transcriptional regulator</fullName>
    </submittedName>
</protein>
<dbReference type="PRINTS" id="PR00032">
    <property type="entry name" value="HTHARAC"/>
</dbReference>
<dbReference type="InterPro" id="IPR018060">
    <property type="entry name" value="HTH_AraC"/>
</dbReference>
<organism evidence="5 6">
    <name type="scientific">Paenibacillus urinalis</name>
    <dbReference type="NCBI Taxonomy" id="521520"/>
    <lineage>
        <taxon>Bacteria</taxon>
        <taxon>Bacillati</taxon>
        <taxon>Bacillota</taxon>
        <taxon>Bacilli</taxon>
        <taxon>Bacillales</taxon>
        <taxon>Paenibacillaceae</taxon>
        <taxon>Paenibacillus</taxon>
    </lineage>
</organism>
<sequence>MKNSNYFFQTISKLVFDAYGVPMMLITPDRHVQREQGYIEPPAAIYPKTEEMLSSLLNISEQEVKDMPMIRSTSLGEYFILLYIIDEQGDPQGKWIAGPFLLEPYSDDVILSLMYDVHAPRYQYESWKYYFTNLKIMNRKKLQNLAELMYYLTRRKPLDGHAMMRQQTFMVTEEEELTELEKEIEQEVAMRRDYEHYHHEFAQEEALFSCIREGNVDKLISALSTSDLPGNVVLSKRSHIRSQKNLAISGITLATRAAMKGGLMPELAYTLSDVYIRRIEELNHIHELAQLHQEALIQFAERVKNSKTGHLSKEIAECTSYIYNHLLEELTLDRLAEQVNLNASYLSTLFKKETGMTITDYIQRERIAEAKMMLKYSALRLSDICSRLNFNDQSYFTRVFKKWTGITPLHYRKKRAHASSHNNP</sequence>
<feature type="domain" description="HTH araC/xylS-type" evidence="4">
    <location>
        <begin position="316"/>
        <end position="414"/>
    </location>
</feature>
<evidence type="ECO:0000256" key="2">
    <source>
        <dbReference type="ARBA" id="ARBA00023125"/>
    </source>
</evidence>
<dbReference type="InterPro" id="IPR009057">
    <property type="entry name" value="Homeodomain-like_sf"/>
</dbReference>
<keyword evidence="2" id="KW-0238">DNA-binding</keyword>
<dbReference type="GO" id="GO:0043565">
    <property type="term" value="F:sequence-specific DNA binding"/>
    <property type="evidence" value="ECO:0007669"/>
    <property type="project" value="InterPro"/>
</dbReference>